<dbReference type="PANTHER" id="PTHR28006">
    <property type="entry name" value="MONOPOLIN COMPLEX SUBUNIT CSM1"/>
    <property type="match status" value="1"/>
</dbReference>
<dbReference type="AlphaFoldDB" id="A0A067LXI9"/>
<dbReference type="InParanoid" id="A0A067LXI9"/>
<gene>
    <name evidence="2" type="ORF">BOTBODRAFT_39109</name>
</gene>
<dbReference type="CDD" id="cd23787">
    <property type="entry name" value="RWD_CSM1"/>
    <property type="match status" value="1"/>
</dbReference>
<feature type="compositionally biased region" description="Basic and acidic residues" evidence="1">
    <location>
        <begin position="72"/>
        <end position="83"/>
    </location>
</feature>
<feature type="region of interest" description="Disordered" evidence="1">
    <location>
        <begin position="338"/>
        <end position="376"/>
    </location>
</feature>
<protein>
    <recommendedName>
        <fullName evidence="4">Monopolin complex subunit Csm1/Pcs1 C-terminal domain-containing protein</fullName>
    </recommendedName>
</protein>
<dbReference type="GO" id="GO:0045144">
    <property type="term" value="P:meiotic sister chromatid segregation"/>
    <property type="evidence" value="ECO:0007669"/>
    <property type="project" value="TreeGrafter"/>
</dbReference>
<dbReference type="InterPro" id="IPR038608">
    <property type="entry name" value="Csm1/Pcs1_C_sf"/>
</dbReference>
<evidence type="ECO:0000313" key="2">
    <source>
        <dbReference type="EMBL" id="KDQ07060.1"/>
    </source>
</evidence>
<dbReference type="OrthoDB" id="3216420at2759"/>
<feature type="compositionally biased region" description="Basic and acidic residues" evidence="1">
    <location>
        <begin position="1"/>
        <end position="19"/>
    </location>
</feature>
<dbReference type="HOGENOM" id="CLU_537451_0_0_1"/>
<dbReference type="PANTHER" id="PTHR28006:SF1">
    <property type="entry name" value="MONOPOLIN COMPLEX SUBUNIT CSM1"/>
    <property type="match status" value="1"/>
</dbReference>
<evidence type="ECO:0000256" key="1">
    <source>
        <dbReference type="SAM" id="MobiDB-lite"/>
    </source>
</evidence>
<dbReference type="GO" id="GO:0033551">
    <property type="term" value="C:monopolin complex"/>
    <property type="evidence" value="ECO:0007669"/>
    <property type="project" value="InterPro"/>
</dbReference>
<feature type="compositionally biased region" description="Polar residues" evidence="1">
    <location>
        <begin position="186"/>
        <end position="197"/>
    </location>
</feature>
<evidence type="ECO:0000313" key="3">
    <source>
        <dbReference type="Proteomes" id="UP000027195"/>
    </source>
</evidence>
<dbReference type="GO" id="GO:0072686">
    <property type="term" value="C:mitotic spindle"/>
    <property type="evidence" value="ECO:0007669"/>
    <property type="project" value="TreeGrafter"/>
</dbReference>
<dbReference type="InterPro" id="IPR040349">
    <property type="entry name" value="Csm1/Pcs1"/>
</dbReference>
<dbReference type="GO" id="GO:0005730">
    <property type="term" value="C:nucleolus"/>
    <property type="evidence" value="ECO:0007669"/>
    <property type="project" value="TreeGrafter"/>
</dbReference>
<dbReference type="Proteomes" id="UP000027195">
    <property type="component" value="Unassembled WGS sequence"/>
</dbReference>
<accession>A0A067LXI9</accession>
<organism evidence="2 3">
    <name type="scientific">Botryobasidium botryosum (strain FD-172 SS1)</name>
    <dbReference type="NCBI Taxonomy" id="930990"/>
    <lineage>
        <taxon>Eukaryota</taxon>
        <taxon>Fungi</taxon>
        <taxon>Dikarya</taxon>
        <taxon>Basidiomycota</taxon>
        <taxon>Agaricomycotina</taxon>
        <taxon>Agaricomycetes</taxon>
        <taxon>Cantharellales</taxon>
        <taxon>Botryobasidiaceae</taxon>
        <taxon>Botryobasidium</taxon>
    </lineage>
</organism>
<dbReference type="GO" id="GO:0034506">
    <property type="term" value="C:chromosome, centromeric core domain"/>
    <property type="evidence" value="ECO:0007669"/>
    <property type="project" value="TreeGrafter"/>
</dbReference>
<reference evidence="3" key="1">
    <citation type="journal article" date="2014" name="Proc. Natl. Acad. Sci. U.S.A.">
        <title>Extensive sampling of basidiomycete genomes demonstrates inadequacy of the white-rot/brown-rot paradigm for wood decay fungi.</title>
        <authorList>
            <person name="Riley R."/>
            <person name="Salamov A.A."/>
            <person name="Brown D.W."/>
            <person name="Nagy L.G."/>
            <person name="Floudas D."/>
            <person name="Held B.W."/>
            <person name="Levasseur A."/>
            <person name="Lombard V."/>
            <person name="Morin E."/>
            <person name="Otillar R."/>
            <person name="Lindquist E.A."/>
            <person name="Sun H."/>
            <person name="LaButti K.M."/>
            <person name="Schmutz J."/>
            <person name="Jabbour D."/>
            <person name="Luo H."/>
            <person name="Baker S.E."/>
            <person name="Pisabarro A.G."/>
            <person name="Walton J.D."/>
            <person name="Blanchette R.A."/>
            <person name="Henrissat B."/>
            <person name="Martin F."/>
            <person name="Cullen D."/>
            <person name="Hibbett D.S."/>
            <person name="Grigoriev I.V."/>
        </authorList>
    </citation>
    <scope>NUCLEOTIDE SEQUENCE [LARGE SCALE GENOMIC DNA]</scope>
    <source>
        <strain evidence="3">FD-172 SS1</strain>
    </source>
</reference>
<name>A0A067LXI9_BOTB1</name>
<keyword evidence="3" id="KW-1185">Reference proteome</keyword>
<dbReference type="GO" id="GO:0051315">
    <property type="term" value="P:attachment of mitotic spindle microtubules to kinetochore"/>
    <property type="evidence" value="ECO:0007669"/>
    <property type="project" value="TreeGrafter"/>
</dbReference>
<dbReference type="GO" id="GO:1990644">
    <property type="term" value="F:microtubule site clamp"/>
    <property type="evidence" value="ECO:0007669"/>
    <property type="project" value="TreeGrafter"/>
</dbReference>
<sequence>MARTMQHDKTSKPAVHEVSSDDELADQYLDFPLPPPKASSSMPNVKKPSSKRPAPATSASIAAKRKQAPSKAGKEGPEPEDIKPPVPEEDASIQDVKPRPAKKARNGHAPAAETNVRGVSGAAKGKAKAASSFPSPKSKGSDVKSDDQGEVEAVSQAEDSAAEVDASPHLSGHATASGERLAAPVASTSRKPTVAQSKKTEARYKKRIEELTSQRDSAHQRFEDLAKLRETEAEAEYKQYRIAAEQRARHQDELIETLTKQIARIEELTSTGRTTSLHLLTREGADVKLADAERRAQELKEEVARLTAKNKELEEQNQTLQSDLTAEIKRGTLLADQLRSARSNAPAPRHAPINSHSSPPIRGSSRLPETPPARNQATTKNGLIICFYEDLTNFIIPNFSVSHNQHGQVLNFNCVLTVGTRCLNFSLKSFFHPTPTTPGPSNPHAGTLLVHQMMYEPLELEKERDQEFLENLDFLREPFTFERKQLSVFLVTLTQKLKGDDGGAESP</sequence>
<feature type="region of interest" description="Disordered" evidence="1">
    <location>
        <begin position="1"/>
        <end position="202"/>
    </location>
</feature>
<dbReference type="Gene3D" id="3.90.1150.80">
    <property type="match status" value="1"/>
</dbReference>
<dbReference type="EMBL" id="KL198116">
    <property type="protein sequence ID" value="KDQ07060.1"/>
    <property type="molecule type" value="Genomic_DNA"/>
</dbReference>
<feature type="compositionally biased region" description="Low complexity" evidence="1">
    <location>
        <begin position="120"/>
        <end position="138"/>
    </location>
</feature>
<proteinExistence type="predicted"/>
<evidence type="ECO:0008006" key="4">
    <source>
        <dbReference type="Google" id="ProtNLM"/>
    </source>
</evidence>
<dbReference type="STRING" id="930990.A0A067LXI9"/>